<dbReference type="EMBL" id="WEGI01000015">
    <property type="protein sequence ID" value="MQY30923.1"/>
    <property type="molecule type" value="Genomic_DNA"/>
</dbReference>
<accession>A0A7K0DYP0</accession>
<dbReference type="InterPro" id="IPR009057">
    <property type="entry name" value="Homeodomain-like_sf"/>
</dbReference>
<dbReference type="InterPro" id="IPR050109">
    <property type="entry name" value="HTH-type_TetR-like_transc_reg"/>
</dbReference>
<dbReference type="PROSITE" id="PS50977">
    <property type="entry name" value="HTH_TETR_2"/>
    <property type="match status" value="1"/>
</dbReference>
<protein>
    <submittedName>
        <fullName evidence="5">HTH-type transcriptional regulator BetI</fullName>
    </submittedName>
</protein>
<dbReference type="GO" id="GO:0000976">
    <property type="term" value="F:transcription cis-regulatory region binding"/>
    <property type="evidence" value="ECO:0007669"/>
    <property type="project" value="TreeGrafter"/>
</dbReference>
<dbReference type="GO" id="GO:0003700">
    <property type="term" value="F:DNA-binding transcription factor activity"/>
    <property type="evidence" value="ECO:0007669"/>
    <property type="project" value="TreeGrafter"/>
</dbReference>
<organism evidence="5 6">
    <name type="scientific">Nocardia aurantia</name>
    <dbReference type="NCBI Taxonomy" id="2585199"/>
    <lineage>
        <taxon>Bacteria</taxon>
        <taxon>Bacillati</taxon>
        <taxon>Actinomycetota</taxon>
        <taxon>Actinomycetes</taxon>
        <taxon>Mycobacteriales</taxon>
        <taxon>Nocardiaceae</taxon>
        <taxon>Nocardia</taxon>
    </lineage>
</organism>
<dbReference type="SUPFAM" id="SSF46689">
    <property type="entry name" value="Homeodomain-like"/>
    <property type="match status" value="1"/>
</dbReference>
<sequence length="216" mass="22733">MSSGGEVAESGHGGDGAANGRTGRRPGQSGTREAILAAARARFAEVGFDKASIRSIATAAEVDPALVHHYFGTKQELLTAAMDIPIDPEVILGRLRSVPLDQLGENIVRAVVGLWDSPVGVRAVVAVRSILGGGEVSLARAFLFEVVLKEVRTRVDSPPGTGTVRASLAVSQMMGVLVARKIIGIEPLVSMPVEELARLVGPTLQRYLTGDLEFTE</sequence>
<evidence type="ECO:0000256" key="3">
    <source>
        <dbReference type="SAM" id="MobiDB-lite"/>
    </source>
</evidence>
<reference evidence="5 6" key="1">
    <citation type="submission" date="2019-10" db="EMBL/GenBank/DDBJ databases">
        <title>Nocardia macrotermitis sp. nov. and Nocardia aurantia sp. nov., isolated from the gut of fungus growing-termite Macrotermes natalensis.</title>
        <authorList>
            <person name="Benndorf R."/>
            <person name="Schwitalla J."/>
            <person name="Martin K."/>
            <person name="De Beer W."/>
            <person name="Kaster A.-K."/>
            <person name="Vollmers J."/>
            <person name="Poulsen M."/>
            <person name="Beemelmanns C."/>
        </authorList>
    </citation>
    <scope>NUCLEOTIDE SEQUENCE [LARGE SCALE GENOMIC DNA]</scope>
    <source>
        <strain evidence="5 6">RB56</strain>
    </source>
</reference>
<dbReference type="SUPFAM" id="SSF48498">
    <property type="entry name" value="Tetracyclin repressor-like, C-terminal domain"/>
    <property type="match status" value="1"/>
</dbReference>
<dbReference type="AlphaFoldDB" id="A0A7K0DYP0"/>
<dbReference type="PANTHER" id="PTHR30055">
    <property type="entry name" value="HTH-TYPE TRANSCRIPTIONAL REGULATOR RUTR"/>
    <property type="match status" value="1"/>
</dbReference>
<keyword evidence="6" id="KW-1185">Reference proteome</keyword>
<dbReference type="PANTHER" id="PTHR30055:SF235">
    <property type="entry name" value="TRANSCRIPTIONAL REGULATORY PROTEIN"/>
    <property type="match status" value="1"/>
</dbReference>
<proteinExistence type="predicted"/>
<name>A0A7K0DYP0_9NOCA</name>
<evidence type="ECO:0000256" key="1">
    <source>
        <dbReference type="ARBA" id="ARBA00023125"/>
    </source>
</evidence>
<evidence type="ECO:0000313" key="6">
    <source>
        <dbReference type="Proteomes" id="UP000431401"/>
    </source>
</evidence>
<dbReference type="InterPro" id="IPR036271">
    <property type="entry name" value="Tet_transcr_reg_TetR-rel_C_sf"/>
</dbReference>
<dbReference type="InterPro" id="IPR041678">
    <property type="entry name" value="TetR_C_16"/>
</dbReference>
<evidence type="ECO:0000259" key="4">
    <source>
        <dbReference type="PROSITE" id="PS50977"/>
    </source>
</evidence>
<feature type="domain" description="HTH tetR-type" evidence="4">
    <location>
        <begin position="29"/>
        <end position="89"/>
    </location>
</feature>
<dbReference type="Gene3D" id="1.10.10.60">
    <property type="entry name" value="Homeodomain-like"/>
    <property type="match status" value="1"/>
</dbReference>
<dbReference type="Pfam" id="PF17920">
    <property type="entry name" value="TetR_C_16"/>
    <property type="match status" value="1"/>
</dbReference>
<feature type="region of interest" description="Disordered" evidence="3">
    <location>
        <begin position="1"/>
        <end position="31"/>
    </location>
</feature>
<keyword evidence="1 2" id="KW-0238">DNA-binding</keyword>
<evidence type="ECO:0000313" key="5">
    <source>
        <dbReference type="EMBL" id="MQY30923.1"/>
    </source>
</evidence>
<dbReference type="Pfam" id="PF00440">
    <property type="entry name" value="TetR_N"/>
    <property type="match status" value="1"/>
</dbReference>
<dbReference type="PRINTS" id="PR00455">
    <property type="entry name" value="HTHTETR"/>
</dbReference>
<dbReference type="RefSeq" id="WP_319943856.1">
    <property type="nucleotide sequence ID" value="NZ_WEGI01000015.1"/>
</dbReference>
<dbReference type="InterPro" id="IPR001647">
    <property type="entry name" value="HTH_TetR"/>
</dbReference>
<dbReference type="Proteomes" id="UP000431401">
    <property type="component" value="Unassembled WGS sequence"/>
</dbReference>
<dbReference type="Gene3D" id="1.10.357.10">
    <property type="entry name" value="Tetracycline Repressor, domain 2"/>
    <property type="match status" value="1"/>
</dbReference>
<gene>
    <name evidence="5" type="primary">betI_15</name>
    <name evidence="5" type="ORF">NRB56_65280</name>
</gene>
<feature type="DNA-binding region" description="H-T-H motif" evidence="2">
    <location>
        <begin position="52"/>
        <end position="71"/>
    </location>
</feature>
<evidence type="ECO:0000256" key="2">
    <source>
        <dbReference type="PROSITE-ProRule" id="PRU00335"/>
    </source>
</evidence>
<comment type="caution">
    <text evidence="5">The sequence shown here is derived from an EMBL/GenBank/DDBJ whole genome shotgun (WGS) entry which is preliminary data.</text>
</comment>